<dbReference type="GO" id="GO:0036038">
    <property type="term" value="C:MKS complex"/>
    <property type="evidence" value="ECO:0007669"/>
    <property type="project" value="TreeGrafter"/>
</dbReference>
<organism evidence="8">
    <name type="scientific">Thrips palmi</name>
    <name type="common">Melon thrips</name>
    <dbReference type="NCBI Taxonomy" id="161013"/>
    <lineage>
        <taxon>Eukaryota</taxon>
        <taxon>Metazoa</taxon>
        <taxon>Ecdysozoa</taxon>
        <taxon>Arthropoda</taxon>
        <taxon>Hexapoda</taxon>
        <taxon>Insecta</taxon>
        <taxon>Pterygota</taxon>
        <taxon>Neoptera</taxon>
        <taxon>Paraneoptera</taxon>
        <taxon>Thysanoptera</taxon>
        <taxon>Terebrantia</taxon>
        <taxon>Thripoidea</taxon>
        <taxon>Thripidae</taxon>
        <taxon>Thrips</taxon>
    </lineage>
</organism>
<protein>
    <submittedName>
        <fullName evidence="8">Meckel syndrome type 1 protein-like</fullName>
    </submittedName>
</protein>
<dbReference type="GeneID" id="117642077"/>
<evidence type="ECO:0000256" key="5">
    <source>
        <dbReference type="ARBA" id="ARBA00023273"/>
    </source>
</evidence>
<dbReference type="KEGG" id="tpal:117642077"/>
<accession>A0A6P8ZJQ9</accession>
<dbReference type="AlphaFoldDB" id="A0A6P8ZJQ9"/>
<dbReference type="RefSeq" id="XP_034235784.1">
    <property type="nucleotide sequence ID" value="XM_034379893.1"/>
</dbReference>
<gene>
    <name evidence="8" type="primary">LOC117642077</name>
</gene>
<dbReference type="OrthoDB" id="10263520at2759"/>
<dbReference type="PROSITE" id="PS51381">
    <property type="entry name" value="C2_B9"/>
    <property type="match status" value="1"/>
</dbReference>
<evidence type="ECO:0000313" key="7">
    <source>
        <dbReference type="Proteomes" id="UP000515158"/>
    </source>
</evidence>
<keyword evidence="4" id="KW-0206">Cytoskeleton</keyword>
<evidence type="ECO:0000256" key="6">
    <source>
        <dbReference type="SAM" id="MobiDB-lite"/>
    </source>
</evidence>
<dbReference type="InParanoid" id="A0A6P8ZJQ9"/>
<keyword evidence="7" id="KW-1185">Reference proteome</keyword>
<dbReference type="PANTHER" id="PTHR12968:SF4">
    <property type="entry name" value="TECTONIC-LIKE COMPLEX MEMBER MKS1"/>
    <property type="match status" value="1"/>
</dbReference>
<proteinExistence type="predicted"/>
<evidence type="ECO:0000256" key="3">
    <source>
        <dbReference type="ARBA" id="ARBA00022794"/>
    </source>
</evidence>
<dbReference type="Proteomes" id="UP000515158">
    <property type="component" value="Unplaced"/>
</dbReference>
<reference evidence="8" key="1">
    <citation type="submission" date="2025-08" db="UniProtKB">
        <authorList>
            <consortium name="RefSeq"/>
        </authorList>
    </citation>
    <scope>IDENTIFICATION</scope>
    <source>
        <tissue evidence="8">Total insect</tissue>
    </source>
</reference>
<evidence type="ECO:0000256" key="4">
    <source>
        <dbReference type="ARBA" id="ARBA00023212"/>
    </source>
</evidence>
<feature type="region of interest" description="Disordered" evidence="6">
    <location>
        <begin position="48"/>
        <end position="77"/>
    </location>
</feature>
<keyword evidence="3" id="KW-0970">Cilium biogenesis/degradation</keyword>
<feature type="compositionally biased region" description="Low complexity" evidence="6">
    <location>
        <begin position="53"/>
        <end position="69"/>
    </location>
</feature>
<comment type="subcellular location">
    <subcellularLocation>
        <location evidence="1">Cytoplasm</location>
        <location evidence="1">Cytoskeleton</location>
        <location evidence="1">Cilium basal body</location>
    </subcellularLocation>
</comment>
<dbReference type="PANTHER" id="PTHR12968">
    <property type="entry name" value="B9 DOMAIN-CONTAINING"/>
    <property type="match status" value="1"/>
</dbReference>
<name>A0A6P8ZJQ9_THRPL</name>
<sequence>MTHGEERDAFTGIYKTNDPIQNLKIRVHLRHVKAAHIPLPQFVNEDQERDLDGASSASATASVTVSGTSQARGNSSDDEIKTFAWQEKVFSRYEIDLYNDISNCHTALQEQYHKEIRTITSVHRQNSQQDRLFTYVHNDDVSSIQEDEDTPTLSSEPHHNHLVIAMRQLQTKQRYVPRNIFRREKMRRRQVLVQEGQGNAEFHLQGLPQAACQRMYIMADLSSLNDVGANEYVLCVVRWNAASGSLFVSPDICGPPTESKPYRIEVDGDARNVYEYWLELASSDTSEEEKVREAELRSKVYRHQSDLRKARIGDDFCACQSGTLSVNIFGQINILQNFDDHNLFIHYFIDLPRGWSSDSEESLAGISASCKASNGCVHLGHPLQFNLKLSLSELEDSSDVVPRWPQLMFEVLSMDWWGRFRTEGYGYVTLPSTAGQHHVTTHTWRPIGNSPVSELRRFFIGGNPELEDITYVGIPHEHEGPLLGKYGVQTVPSGSVDTVFNVVLQSSSPSGRAMSTAPSALLERLSAATLVSSVNQVLAAFRRAHERMLAAKQGLDLKDLNDLKGTATETATDTQESVM</sequence>
<evidence type="ECO:0000256" key="2">
    <source>
        <dbReference type="ARBA" id="ARBA00022490"/>
    </source>
</evidence>
<dbReference type="Pfam" id="PF07162">
    <property type="entry name" value="B9-C2"/>
    <property type="match status" value="1"/>
</dbReference>
<dbReference type="GO" id="GO:0060271">
    <property type="term" value="P:cilium assembly"/>
    <property type="evidence" value="ECO:0007669"/>
    <property type="project" value="TreeGrafter"/>
</dbReference>
<evidence type="ECO:0000256" key="1">
    <source>
        <dbReference type="ARBA" id="ARBA00004120"/>
    </source>
</evidence>
<evidence type="ECO:0000313" key="8">
    <source>
        <dbReference type="RefSeq" id="XP_034235784.1"/>
    </source>
</evidence>
<keyword evidence="2" id="KW-0963">Cytoplasm</keyword>
<keyword evidence="5" id="KW-0966">Cell projection</keyword>
<dbReference type="FunCoup" id="A0A6P8ZJQ9">
    <property type="interactions" value="248"/>
</dbReference>
<dbReference type="InterPro" id="IPR010796">
    <property type="entry name" value="C2_B9-type_dom"/>
</dbReference>